<proteinExistence type="predicted"/>
<sequence length="87" mass="9850">MRWSVADFSPTRHSGGVGTLTFFLFFFFCSCFPPPLLFSVFLMCADLRYSHGLPVNAVYSLYTICLPCQQKNQQLPPPKKRTSKHAG</sequence>
<organism evidence="2 3">
    <name type="scientific">Aspergillus coremiiformis</name>
    <dbReference type="NCBI Taxonomy" id="138285"/>
    <lineage>
        <taxon>Eukaryota</taxon>
        <taxon>Fungi</taxon>
        <taxon>Dikarya</taxon>
        <taxon>Ascomycota</taxon>
        <taxon>Pezizomycotina</taxon>
        <taxon>Eurotiomycetes</taxon>
        <taxon>Eurotiomycetidae</taxon>
        <taxon>Eurotiales</taxon>
        <taxon>Aspergillaceae</taxon>
        <taxon>Aspergillus</taxon>
        <taxon>Aspergillus subgen. Circumdati</taxon>
    </lineage>
</organism>
<reference evidence="3" key="1">
    <citation type="submission" date="2019-04" db="EMBL/GenBank/DDBJ databases">
        <title>Friends and foes A comparative genomics studyof 23 Aspergillus species from section Flavi.</title>
        <authorList>
            <consortium name="DOE Joint Genome Institute"/>
            <person name="Kjaerbolling I."/>
            <person name="Vesth T."/>
            <person name="Frisvad J.C."/>
            <person name="Nybo J.L."/>
            <person name="Theobald S."/>
            <person name="Kildgaard S."/>
            <person name="Isbrandt T."/>
            <person name="Kuo A."/>
            <person name="Sato A."/>
            <person name="Lyhne E.K."/>
            <person name="Kogle M.E."/>
            <person name="Wiebenga A."/>
            <person name="Kun R.S."/>
            <person name="Lubbers R.J."/>
            <person name="Makela M.R."/>
            <person name="Barry K."/>
            <person name="Chovatia M."/>
            <person name="Clum A."/>
            <person name="Daum C."/>
            <person name="Haridas S."/>
            <person name="He G."/>
            <person name="LaButti K."/>
            <person name="Lipzen A."/>
            <person name="Mondo S."/>
            <person name="Riley R."/>
            <person name="Salamov A."/>
            <person name="Simmons B.A."/>
            <person name="Magnuson J.K."/>
            <person name="Henrissat B."/>
            <person name="Mortensen U.H."/>
            <person name="Larsen T.O."/>
            <person name="Devries R.P."/>
            <person name="Grigoriev I.V."/>
            <person name="Machida M."/>
            <person name="Baker S.E."/>
            <person name="Andersen M.R."/>
        </authorList>
    </citation>
    <scope>NUCLEOTIDE SEQUENCE [LARGE SCALE GENOMIC DNA]</scope>
    <source>
        <strain evidence="3">CBS 553.77</strain>
    </source>
</reference>
<dbReference type="AlphaFoldDB" id="A0A5N6ZI90"/>
<name>A0A5N6ZI90_9EURO</name>
<accession>A0A5N6ZI90</accession>
<keyword evidence="1" id="KW-0812">Transmembrane</keyword>
<dbReference type="EMBL" id="ML739038">
    <property type="protein sequence ID" value="KAE8356489.1"/>
    <property type="molecule type" value="Genomic_DNA"/>
</dbReference>
<evidence type="ECO:0000313" key="2">
    <source>
        <dbReference type="EMBL" id="KAE8356489.1"/>
    </source>
</evidence>
<keyword evidence="1" id="KW-0472">Membrane</keyword>
<gene>
    <name evidence="2" type="ORF">BDV28DRAFT_103318</name>
</gene>
<keyword evidence="1" id="KW-1133">Transmembrane helix</keyword>
<feature type="transmembrane region" description="Helical" evidence="1">
    <location>
        <begin position="20"/>
        <end position="44"/>
    </location>
</feature>
<evidence type="ECO:0000313" key="3">
    <source>
        <dbReference type="Proteomes" id="UP000327118"/>
    </source>
</evidence>
<dbReference type="Proteomes" id="UP000327118">
    <property type="component" value="Unassembled WGS sequence"/>
</dbReference>
<protein>
    <submittedName>
        <fullName evidence="2">Uncharacterized protein</fullName>
    </submittedName>
</protein>
<dbReference type="PROSITE" id="PS51257">
    <property type="entry name" value="PROKAR_LIPOPROTEIN"/>
    <property type="match status" value="1"/>
</dbReference>
<evidence type="ECO:0000256" key="1">
    <source>
        <dbReference type="SAM" id="Phobius"/>
    </source>
</evidence>
<keyword evidence="3" id="KW-1185">Reference proteome</keyword>